<dbReference type="InterPro" id="IPR001611">
    <property type="entry name" value="Leu-rich_rpt"/>
</dbReference>
<dbReference type="Ensembl" id="ENSSMAT00000009713.2">
    <property type="protein sequence ID" value="ENSSMAP00000009598.2"/>
    <property type="gene ID" value="ENSSMAG00000005908.2"/>
</dbReference>
<protein>
    <recommendedName>
        <fullName evidence="3">F-box/LRR-repeat protein 13-like</fullName>
    </recommendedName>
</protein>
<dbReference type="GO" id="GO:0031146">
    <property type="term" value="P:SCF-dependent proteasomal ubiquitin-dependent protein catabolic process"/>
    <property type="evidence" value="ECO:0007669"/>
    <property type="project" value="TreeGrafter"/>
</dbReference>
<dbReference type="GO" id="GO:0019005">
    <property type="term" value="C:SCF ubiquitin ligase complex"/>
    <property type="evidence" value="ECO:0007669"/>
    <property type="project" value="TreeGrafter"/>
</dbReference>
<dbReference type="SUPFAM" id="SSF52047">
    <property type="entry name" value="RNI-like"/>
    <property type="match status" value="2"/>
</dbReference>
<dbReference type="SMART" id="SM00367">
    <property type="entry name" value="LRR_CC"/>
    <property type="match status" value="8"/>
</dbReference>
<organism evidence="1 2">
    <name type="scientific">Scophthalmus maximus</name>
    <name type="common">Turbot</name>
    <name type="synonym">Psetta maxima</name>
    <dbReference type="NCBI Taxonomy" id="52904"/>
    <lineage>
        <taxon>Eukaryota</taxon>
        <taxon>Metazoa</taxon>
        <taxon>Chordata</taxon>
        <taxon>Craniata</taxon>
        <taxon>Vertebrata</taxon>
        <taxon>Euteleostomi</taxon>
        <taxon>Actinopterygii</taxon>
        <taxon>Neopterygii</taxon>
        <taxon>Teleostei</taxon>
        <taxon>Neoteleostei</taxon>
        <taxon>Acanthomorphata</taxon>
        <taxon>Carangaria</taxon>
        <taxon>Pleuronectiformes</taxon>
        <taxon>Pleuronectoidei</taxon>
        <taxon>Scophthalmidae</taxon>
        <taxon>Scophthalmus</taxon>
    </lineage>
</organism>
<dbReference type="InterPro" id="IPR006553">
    <property type="entry name" value="Leu-rich_rpt_Cys-con_subtyp"/>
</dbReference>
<dbReference type="Gene3D" id="3.80.10.10">
    <property type="entry name" value="Ribonuclease Inhibitor"/>
    <property type="match status" value="3"/>
</dbReference>
<reference evidence="1" key="2">
    <citation type="submission" date="2025-08" db="UniProtKB">
        <authorList>
            <consortium name="Ensembl"/>
        </authorList>
    </citation>
    <scope>IDENTIFICATION</scope>
</reference>
<sequence length="403" mass="45451">MVQKIVEGCPCLLYLNVSCTLVTNKTLRELSRCCRNLQYLSLAYCDRFTDNGFLYLTTGKGCHNLIHLNLSGCTQMTVDGFQYLSAGCPSLKEVVLNDMPTLSNSCVLVRLLISNITCFTLQLSSVSWKALCSRSQGLQRIHAAECLRMSDNCLKSVATLKNLQYLDISLCKRVSDVGIFHLTGVSSVNKSQELNVSHCSLITDISVKRIAERYNRITVYTYKHIVCIVLFISVMQQLFCVHNWNRLCKLHHLNLSYCVKLTNTSLEWLNGSSICSLDISGCNIQDKVPFECFDLQSLTVKHIPEKKITYPSYVTTGSRYLRELDVSGCVLLTDRSVQLLERICPPLRSIAMTCCCNISKVAALKLQPCVKHWEHSNDYTPYWFGNDVGIVHPITRPINTDVT</sequence>
<dbReference type="GeneTree" id="ENSGT00940000160224"/>
<evidence type="ECO:0000313" key="1">
    <source>
        <dbReference type="Ensembl" id="ENSSMAP00000009598.2"/>
    </source>
</evidence>
<reference evidence="1" key="1">
    <citation type="submission" date="2023-05" db="EMBL/GenBank/DDBJ databases">
        <title>High-quality long-read genome of Scophthalmus maximus.</title>
        <authorList>
            <person name="Lien S."/>
            <person name="Martinez P."/>
        </authorList>
    </citation>
    <scope>NUCLEOTIDE SEQUENCE [LARGE SCALE GENOMIC DNA]</scope>
</reference>
<evidence type="ECO:0008006" key="3">
    <source>
        <dbReference type="Google" id="ProtNLM"/>
    </source>
</evidence>
<evidence type="ECO:0000313" key="2">
    <source>
        <dbReference type="Proteomes" id="UP000694558"/>
    </source>
</evidence>
<dbReference type="AlphaFoldDB" id="A0A8D2ZYF4"/>
<accession>A0A8D2ZYF4</accession>
<dbReference type="InterPro" id="IPR032675">
    <property type="entry name" value="LRR_dom_sf"/>
</dbReference>
<dbReference type="PANTHER" id="PTHR13318">
    <property type="entry name" value="PARTNER OF PAIRED, ISOFORM B-RELATED"/>
    <property type="match status" value="1"/>
</dbReference>
<dbReference type="Proteomes" id="UP000694558">
    <property type="component" value="Chromosome 10"/>
</dbReference>
<name>A0A8D2ZYF4_SCOMX</name>
<dbReference type="Pfam" id="PF13516">
    <property type="entry name" value="LRR_6"/>
    <property type="match status" value="4"/>
</dbReference>
<proteinExistence type="predicted"/>